<evidence type="ECO:0000313" key="2">
    <source>
        <dbReference type="EMBL" id="PZO45509.1"/>
    </source>
</evidence>
<keyword evidence="1" id="KW-1133">Transmembrane helix</keyword>
<evidence type="ECO:0000313" key="3">
    <source>
        <dbReference type="Proteomes" id="UP000249794"/>
    </source>
</evidence>
<proteinExistence type="predicted"/>
<reference evidence="2 3" key="2">
    <citation type="submission" date="2018-06" db="EMBL/GenBank/DDBJ databases">
        <title>Metagenomic assembly of (sub)arctic Cyanobacteria and their associated microbiome from non-axenic cultures.</title>
        <authorList>
            <person name="Baurain D."/>
        </authorList>
    </citation>
    <scope>NUCLEOTIDE SEQUENCE [LARGE SCALE GENOMIC DNA]</scope>
    <source>
        <strain evidence="2">ULC027bin1</strain>
    </source>
</reference>
<accession>A0A2W4WUE4</accession>
<comment type="caution">
    <text evidence="2">The sequence shown here is derived from an EMBL/GenBank/DDBJ whole genome shotgun (WGS) entry which is preliminary data.</text>
</comment>
<sequence length="292" mass="33371">MKIAPYIIGKFVARQAIGAVEAGDRTYGVNYEPQVEAGTAFPGYFVKSTAPYNTDNISDKERRELKAYAKPEDAKAWIEAIAQDLHRIHCDPSIRYAPELVIAVHGYSMLENTVLDWYNNLYRYIAHDDPIIRQRRNVVFVGYRWSSERMSLSLDNFRKNVIALPDIPRWILVLSMVLVLRFMAWPIVTGQWGRALGTVAAMKPIQDLIAASWIKSVASWAAKVAVHPLFITLDRIVLSLIFLLAFSMMTLLLLRMFVYFRDVYRAMNFAVPDLTELIRQLDQALANLQGNK</sequence>
<dbReference type="Proteomes" id="UP000249794">
    <property type="component" value="Unassembled WGS sequence"/>
</dbReference>
<keyword evidence="1" id="KW-0812">Transmembrane</keyword>
<organism evidence="2 3">
    <name type="scientific">Phormidesmis priestleyi</name>
    <dbReference type="NCBI Taxonomy" id="268141"/>
    <lineage>
        <taxon>Bacteria</taxon>
        <taxon>Bacillati</taxon>
        <taxon>Cyanobacteriota</taxon>
        <taxon>Cyanophyceae</taxon>
        <taxon>Leptolyngbyales</taxon>
        <taxon>Leptolyngbyaceae</taxon>
        <taxon>Phormidesmis</taxon>
    </lineage>
</organism>
<gene>
    <name evidence="2" type="ORF">DCF15_21500</name>
</gene>
<feature type="transmembrane region" description="Helical" evidence="1">
    <location>
        <begin position="167"/>
        <end position="188"/>
    </location>
</feature>
<dbReference type="EMBL" id="QBMP01000355">
    <property type="protein sequence ID" value="PZO45509.1"/>
    <property type="molecule type" value="Genomic_DNA"/>
</dbReference>
<protein>
    <submittedName>
        <fullName evidence="2">Uncharacterized protein</fullName>
    </submittedName>
</protein>
<keyword evidence="1" id="KW-0472">Membrane</keyword>
<reference evidence="3" key="1">
    <citation type="submission" date="2018-04" db="EMBL/GenBank/DDBJ databases">
        <authorList>
            <person name="Cornet L."/>
        </authorList>
    </citation>
    <scope>NUCLEOTIDE SEQUENCE [LARGE SCALE GENOMIC DNA]</scope>
</reference>
<name>A0A2W4WUE4_9CYAN</name>
<evidence type="ECO:0000256" key="1">
    <source>
        <dbReference type="SAM" id="Phobius"/>
    </source>
</evidence>
<dbReference type="AlphaFoldDB" id="A0A2W4WUE4"/>
<feature type="transmembrane region" description="Helical" evidence="1">
    <location>
        <begin position="236"/>
        <end position="258"/>
    </location>
</feature>